<dbReference type="PANTHER" id="PTHR23011:SF28">
    <property type="entry name" value="CYCLIC NUCLEOTIDE-BINDING DOMAIN CONTAINING PROTEIN"/>
    <property type="match status" value="1"/>
</dbReference>
<evidence type="ECO:0000313" key="3">
    <source>
        <dbReference type="Proteomes" id="UP001295684"/>
    </source>
</evidence>
<protein>
    <recommendedName>
        <fullName evidence="1">Cyclic nucleotide-binding domain-containing protein</fullName>
    </recommendedName>
</protein>
<dbReference type="PROSITE" id="PS50042">
    <property type="entry name" value="CNMP_BINDING_3"/>
    <property type="match status" value="1"/>
</dbReference>
<name>A0AAD2D5Q6_EUPCR</name>
<sequence length="162" mass="18548">MEQPSSEPPTIHELEIADLDSLIRILEEKKPDDRTDEEVDLFVSTIGQLKFLKEIESSDRVRELCQKLEFRHFECGLDIFRLKDEVDGIYVILKGMVDVYIPSKDLGAGEEEKCVARFVPVQLFGELSVVKGGLRKARISTVEDSYFAYISKEEYHSIMETG</sequence>
<dbReference type="EMBL" id="CAMPGE010022518">
    <property type="protein sequence ID" value="CAI2380558.1"/>
    <property type="molecule type" value="Genomic_DNA"/>
</dbReference>
<evidence type="ECO:0000313" key="2">
    <source>
        <dbReference type="EMBL" id="CAI2380558.1"/>
    </source>
</evidence>
<dbReference type="Pfam" id="PF00027">
    <property type="entry name" value="cNMP_binding"/>
    <property type="match status" value="1"/>
</dbReference>
<organism evidence="2 3">
    <name type="scientific">Euplotes crassus</name>
    <dbReference type="NCBI Taxonomy" id="5936"/>
    <lineage>
        <taxon>Eukaryota</taxon>
        <taxon>Sar</taxon>
        <taxon>Alveolata</taxon>
        <taxon>Ciliophora</taxon>
        <taxon>Intramacronucleata</taxon>
        <taxon>Spirotrichea</taxon>
        <taxon>Hypotrichia</taxon>
        <taxon>Euplotida</taxon>
        <taxon>Euplotidae</taxon>
        <taxon>Moneuplotes</taxon>
    </lineage>
</organism>
<comment type="caution">
    <text evidence="2">The sequence shown here is derived from an EMBL/GenBank/DDBJ whole genome shotgun (WGS) entry which is preliminary data.</text>
</comment>
<dbReference type="InterPro" id="IPR014710">
    <property type="entry name" value="RmlC-like_jellyroll"/>
</dbReference>
<accession>A0AAD2D5Q6</accession>
<reference evidence="2" key="1">
    <citation type="submission" date="2023-07" db="EMBL/GenBank/DDBJ databases">
        <authorList>
            <consortium name="AG Swart"/>
            <person name="Singh M."/>
            <person name="Singh A."/>
            <person name="Seah K."/>
            <person name="Emmerich C."/>
        </authorList>
    </citation>
    <scope>NUCLEOTIDE SEQUENCE</scope>
    <source>
        <strain evidence="2">DP1</strain>
    </source>
</reference>
<keyword evidence="3" id="KW-1185">Reference proteome</keyword>
<dbReference type="CDD" id="cd00038">
    <property type="entry name" value="CAP_ED"/>
    <property type="match status" value="1"/>
</dbReference>
<gene>
    <name evidence="2" type="ORF">ECRASSUSDP1_LOCUS21994</name>
</gene>
<evidence type="ECO:0000259" key="1">
    <source>
        <dbReference type="PROSITE" id="PS50042"/>
    </source>
</evidence>
<feature type="domain" description="Cyclic nucleotide-binding" evidence="1">
    <location>
        <begin position="52"/>
        <end position="162"/>
    </location>
</feature>
<dbReference type="Gene3D" id="2.60.120.10">
    <property type="entry name" value="Jelly Rolls"/>
    <property type="match status" value="1"/>
</dbReference>
<dbReference type="AlphaFoldDB" id="A0AAD2D5Q6"/>
<dbReference type="InterPro" id="IPR000595">
    <property type="entry name" value="cNMP-bd_dom"/>
</dbReference>
<dbReference type="PANTHER" id="PTHR23011">
    <property type="entry name" value="CYCLIC NUCLEOTIDE-BINDING DOMAIN CONTAINING PROTEIN"/>
    <property type="match status" value="1"/>
</dbReference>
<dbReference type="SUPFAM" id="SSF51206">
    <property type="entry name" value="cAMP-binding domain-like"/>
    <property type="match status" value="1"/>
</dbReference>
<dbReference type="Proteomes" id="UP001295684">
    <property type="component" value="Unassembled WGS sequence"/>
</dbReference>
<proteinExistence type="predicted"/>
<dbReference type="InterPro" id="IPR018490">
    <property type="entry name" value="cNMP-bd_dom_sf"/>
</dbReference>